<dbReference type="PROSITE" id="PS50011">
    <property type="entry name" value="PROTEIN_KINASE_DOM"/>
    <property type="match status" value="1"/>
</dbReference>
<dbReference type="EMBL" id="CM035436">
    <property type="protein sequence ID" value="KAH7287877.1"/>
    <property type="molecule type" value="Genomic_DNA"/>
</dbReference>
<dbReference type="InterPro" id="IPR008271">
    <property type="entry name" value="Ser/Thr_kinase_AS"/>
</dbReference>
<dbReference type="SMART" id="SM00220">
    <property type="entry name" value="S_TKc"/>
    <property type="match status" value="1"/>
</dbReference>
<dbReference type="Gene3D" id="3.80.10.10">
    <property type="entry name" value="Ribonuclease Inhibitor"/>
    <property type="match status" value="1"/>
</dbReference>
<evidence type="ECO:0000256" key="11">
    <source>
        <dbReference type="ARBA" id="ARBA00022989"/>
    </source>
</evidence>
<organism evidence="17 18">
    <name type="scientific">Ceratopteris richardii</name>
    <name type="common">Triangle waterfern</name>
    <dbReference type="NCBI Taxonomy" id="49495"/>
    <lineage>
        <taxon>Eukaryota</taxon>
        <taxon>Viridiplantae</taxon>
        <taxon>Streptophyta</taxon>
        <taxon>Embryophyta</taxon>
        <taxon>Tracheophyta</taxon>
        <taxon>Polypodiopsida</taxon>
        <taxon>Polypodiidae</taxon>
        <taxon>Polypodiales</taxon>
        <taxon>Pteridineae</taxon>
        <taxon>Pteridaceae</taxon>
        <taxon>Parkerioideae</taxon>
        <taxon>Ceratopteris</taxon>
    </lineage>
</organism>
<sequence length="752" mass="82513">MGNCSFTNLMLGFNDFSGKRCTRPSIQPSTLLKLHPSCDLRIPAVYSGNIPGDALGKWGHSITRQIDLQFNNFSGAIPPQIGNLTKLAILILNNNHLSGSFPKEIGRLSSLTGATFEHNLLSGNFPPQIFNCTKLLHLIIYDNNLGGPLPSTIGQTADLAYLEAQNNLLSGILPDALSNCTQLQNFSLAGNQLTGNIPDYLAASPSTLFLFDLSRNSFSGAISSSFGNKVQMQQLDLSHNKLTGSIPSELSLCLGLISMNLAFNSLRGGIPSSFGKSLESLTTLDLSFNSLSGGIPSELGSMRSLKYLDISSNNLTGSIPSTFLTAPSLQYINLSYNDIEGTIPDDRSSVFGNATAAWFLGNPRLCGEIIHRACPSSHRSVLKSKAAKVVYISVSILVLVILNLILLAVFLKRQKLQATRNLDVESKFMKLQLREIEEATNNFSNDNLIGCGAFGSVYKGVTKDGKVLAFKKFTLDSSSIHSFFRELEIVRQTRHRSLVKALGYWSNHMENNILVLEYMELGSLDAHLHHMGKPRSCKLSLQERWNVSSAIVDGLLYLHYECPNAPIVHCDIKPSNILFDSHMQPRISDFGLSRVLVDMVTSTQNLQGTLGYMAPECASSGRISPKCDVYSFGIIVIEMVTGVGPHDREILGENVTLLEWVRSKVSVGLYDEVLDGTMLAEYKKTLEIAEQIELLLNVALECTKDNPKDRPNIKEVHSRLEKSMFSMKAPFSGHNLTDSSKFSDSSIPDSWS</sequence>
<dbReference type="PROSITE" id="PS00107">
    <property type="entry name" value="PROTEIN_KINASE_ATP"/>
    <property type="match status" value="1"/>
</dbReference>
<evidence type="ECO:0000313" key="18">
    <source>
        <dbReference type="Proteomes" id="UP000825935"/>
    </source>
</evidence>
<evidence type="ECO:0000256" key="7">
    <source>
        <dbReference type="ARBA" id="ARBA00022737"/>
    </source>
</evidence>
<keyword evidence="10 13" id="KW-0067">ATP-binding</keyword>
<dbReference type="Pfam" id="PF00069">
    <property type="entry name" value="Pkinase"/>
    <property type="match status" value="1"/>
</dbReference>
<dbReference type="FunFam" id="3.80.10.10:FF:000095">
    <property type="entry name" value="LRR receptor-like serine/threonine-protein kinase GSO1"/>
    <property type="match status" value="1"/>
</dbReference>
<keyword evidence="5 15" id="KW-0812">Transmembrane</keyword>
<proteinExistence type="predicted"/>
<accession>A0A8T2QVG0</accession>
<dbReference type="InterPro" id="IPR011009">
    <property type="entry name" value="Kinase-like_dom_sf"/>
</dbReference>
<dbReference type="PRINTS" id="PR00019">
    <property type="entry name" value="LEURICHRPT"/>
</dbReference>
<feature type="binding site" evidence="13">
    <location>
        <position position="471"/>
    </location>
    <ligand>
        <name>ATP</name>
        <dbReference type="ChEBI" id="CHEBI:30616"/>
    </ligand>
</feature>
<evidence type="ECO:0000256" key="12">
    <source>
        <dbReference type="ARBA" id="ARBA00023136"/>
    </source>
</evidence>
<comment type="caution">
    <text evidence="17">The sequence shown here is derived from an EMBL/GenBank/DDBJ whole genome shotgun (WGS) entry which is preliminary data.</text>
</comment>
<dbReference type="OMA" id="CAAHSAN"/>
<dbReference type="Gene3D" id="1.10.510.10">
    <property type="entry name" value="Transferase(Phosphotransferase) domain 1"/>
    <property type="match status" value="1"/>
</dbReference>
<gene>
    <name evidence="17" type="ORF">KP509_31G001700</name>
</gene>
<dbReference type="PANTHER" id="PTHR27008">
    <property type="entry name" value="OS04G0122200 PROTEIN"/>
    <property type="match status" value="1"/>
</dbReference>
<dbReference type="PROSITE" id="PS51450">
    <property type="entry name" value="LRR"/>
    <property type="match status" value="1"/>
</dbReference>
<feature type="domain" description="Protein kinase" evidence="16">
    <location>
        <begin position="443"/>
        <end position="720"/>
    </location>
</feature>
<keyword evidence="6" id="KW-0732">Signal</keyword>
<evidence type="ECO:0000256" key="13">
    <source>
        <dbReference type="PROSITE-ProRule" id="PRU10141"/>
    </source>
</evidence>
<dbReference type="Pfam" id="PF13855">
    <property type="entry name" value="LRR_8"/>
    <property type="match status" value="1"/>
</dbReference>
<keyword evidence="2" id="KW-0597">Phosphoprotein</keyword>
<dbReference type="AlphaFoldDB" id="A0A8T2QVG0"/>
<comment type="subcellular location">
    <subcellularLocation>
        <location evidence="1">Membrane</location>
        <topology evidence="1">Single-pass membrane protein</topology>
    </subcellularLocation>
</comment>
<dbReference type="SUPFAM" id="SSF52058">
    <property type="entry name" value="L domain-like"/>
    <property type="match status" value="1"/>
</dbReference>
<dbReference type="InterPro" id="IPR051809">
    <property type="entry name" value="Plant_receptor-like_S/T_kinase"/>
</dbReference>
<evidence type="ECO:0000256" key="6">
    <source>
        <dbReference type="ARBA" id="ARBA00022729"/>
    </source>
</evidence>
<reference evidence="17" key="1">
    <citation type="submission" date="2021-08" db="EMBL/GenBank/DDBJ databases">
        <title>WGS assembly of Ceratopteris richardii.</title>
        <authorList>
            <person name="Marchant D.B."/>
            <person name="Chen G."/>
            <person name="Jenkins J."/>
            <person name="Shu S."/>
            <person name="Leebens-Mack J."/>
            <person name="Grimwood J."/>
            <person name="Schmutz J."/>
            <person name="Soltis P."/>
            <person name="Soltis D."/>
            <person name="Chen Z.-H."/>
        </authorList>
    </citation>
    <scope>NUCLEOTIDE SEQUENCE</scope>
    <source>
        <strain evidence="17">Whitten #5841</strain>
        <tissue evidence="17">Leaf</tissue>
    </source>
</reference>
<keyword evidence="18" id="KW-1185">Reference proteome</keyword>
<dbReference type="InterPro" id="IPR000719">
    <property type="entry name" value="Prot_kinase_dom"/>
</dbReference>
<dbReference type="InterPro" id="IPR032675">
    <property type="entry name" value="LRR_dom_sf"/>
</dbReference>
<feature type="compositionally biased region" description="Low complexity" evidence="14">
    <location>
        <begin position="738"/>
        <end position="752"/>
    </location>
</feature>
<dbReference type="GO" id="GO:0005524">
    <property type="term" value="F:ATP binding"/>
    <property type="evidence" value="ECO:0007669"/>
    <property type="project" value="UniProtKB-UniRule"/>
</dbReference>
<dbReference type="Pfam" id="PF00560">
    <property type="entry name" value="LRR_1"/>
    <property type="match status" value="3"/>
</dbReference>
<evidence type="ECO:0000256" key="4">
    <source>
        <dbReference type="ARBA" id="ARBA00022679"/>
    </source>
</evidence>
<feature type="transmembrane region" description="Helical" evidence="15">
    <location>
        <begin position="389"/>
        <end position="411"/>
    </location>
</feature>
<feature type="region of interest" description="Disordered" evidence="14">
    <location>
        <begin position="730"/>
        <end position="752"/>
    </location>
</feature>
<dbReference type="PROSITE" id="PS00108">
    <property type="entry name" value="PROTEIN_KINASE_ST"/>
    <property type="match status" value="1"/>
</dbReference>
<dbReference type="GO" id="GO:0004672">
    <property type="term" value="F:protein kinase activity"/>
    <property type="evidence" value="ECO:0007669"/>
    <property type="project" value="InterPro"/>
</dbReference>
<dbReference type="Proteomes" id="UP000825935">
    <property type="component" value="Chromosome 31"/>
</dbReference>
<keyword evidence="9" id="KW-0418">Kinase</keyword>
<dbReference type="OrthoDB" id="676979at2759"/>
<protein>
    <recommendedName>
        <fullName evidence="16">Protein kinase domain-containing protein</fullName>
    </recommendedName>
</protein>
<evidence type="ECO:0000259" key="16">
    <source>
        <dbReference type="PROSITE" id="PS50011"/>
    </source>
</evidence>
<dbReference type="SUPFAM" id="SSF56112">
    <property type="entry name" value="Protein kinase-like (PK-like)"/>
    <property type="match status" value="1"/>
</dbReference>
<name>A0A8T2QVG0_CERRI</name>
<evidence type="ECO:0000256" key="10">
    <source>
        <dbReference type="ARBA" id="ARBA00022840"/>
    </source>
</evidence>
<keyword evidence="8 13" id="KW-0547">Nucleotide-binding</keyword>
<keyword evidence="4" id="KW-0808">Transferase</keyword>
<dbReference type="InterPro" id="IPR017441">
    <property type="entry name" value="Protein_kinase_ATP_BS"/>
</dbReference>
<evidence type="ECO:0000256" key="2">
    <source>
        <dbReference type="ARBA" id="ARBA00022553"/>
    </source>
</evidence>
<evidence type="ECO:0000313" key="17">
    <source>
        <dbReference type="EMBL" id="KAH7287877.1"/>
    </source>
</evidence>
<keyword evidence="7" id="KW-0677">Repeat</keyword>
<evidence type="ECO:0000256" key="9">
    <source>
        <dbReference type="ARBA" id="ARBA00022777"/>
    </source>
</evidence>
<keyword evidence="3" id="KW-0433">Leucine-rich repeat</keyword>
<evidence type="ECO:0000256" key="15">
    <source>
        <dbReference type="SAM" id="Phobius"/>
    </source>
</evidence>
<keyword evidence="11 15" id="KW-1133">Transmembrane helix</keyword>
<dbReference type="GO" id="GO:0016020">
    <property type="term" value="C:membrane"/>
    <property type="evidence" value="ECO:0007669"/>
    <property type="project" value="UniProtKB-SubCell"/>
</dbReference>
<dbReference type="Gene3D" id="3.30.200.20">
    <property type="entry name" value="Phosphorylase Kinase, domain 1"/>
    <property type="match status" value="1"/>
</dbReference>
<evidence type="ECO:0000256" key="14">
    <source>
        <dbReference type="SAM" id="MobiDB-lite"/>
    </source>
</evidence>
<dbReference type="InterPro" id="IPR001611">
    <property type="entry name" value="Leu-rich_rpt"/>
</dbReference>
<evidence type="ECO:0000256" key="1">
    <source>
        <dbReference type="ARBA" id="ARBA00004167"/>
    </source>
</evidence>
<evidence type="ECO:0000256" key="5">
    <source>
        <dbReference type="ARBA" id="ARBA00022692"/>
    </source>
</evidence>
<evidence type="ECO:0000256" key="8">
    <source>
        <dbReference type="ARBA" id="ARBA00022741"/>
    </source>
</evidence>
<evidence type="ECO:0000256" key="3">
    <source>
        <dbReference type="ARBA" id="ARBA00022614"/>
    </source>
</evidence>
<dbReference type="PANTHER" id="PTHR27008:SF497">
    <property type="entry name" value="OS11G0695000 PROTEIN"/>
    <property type="match status" value="1"/>
</dbReference>
<keyword evidence="12 15" id="KW-0472">Membrane</keyword>
<dbReference type="FunFam" id="3.80.10.10:FF:000722">
    <property type="entry name" value="Leucine-rich repeat receptor-like protein kinase"/>
    <property type="match status" value="1"/>
</dbReference>